<proteinExistence type="inferred from homology"/>
<name>A0A2T4UCZ2_9ACTN</name>
<dbReference type="Pfam" id="PF08281">
    <property type="entry name" value="Sigma70_r4_2"/>
    <property type="match status" value="1"/>
</dbReference>
<protein>
    <submittedName>
        <fullName evidence="8">RNA polymerase</fullName>
    </submittedName>
</protein>
<evidence type="ECO:0000256" key="2">
    <source>
        <dbReference type="ARBA" id="ARBA00023015"/>
    </source>
</evidence>
<evidence type="ECO:0000259" key="7">
    <source>
        <dbReference type="Pfam" id="PF08281"/>
    </source>
</evidence>
<dbReference type="RefSeq" id="WP_107570407.1">
    <property type="nucleotide sequence ID" value="NZ_PYYB01000003.1"/>
</dbReference>
<evidence type="ECO:0000313" key="8">
    <source>
        <dbReference type="EMBL" id="PTL55364.1"/>
    </source>
</evidence>
<reference evidence="8 9" key="1">
    <citation type="submission" date="2018-03" db="EMBL/GenBank/DDBJ databases">
        <title>Aquarubrobacter algicola gen. nov., sp. nov., a novel actinobacterium isolated from shallow eutrophic lake during the end of cyanobacterial harmful algal blooms.</title>
        <authorList>
            <person name="Chun S.J."/>
        </authorList>
    </citation>
    <scope>NUCLEOTIDE SEQUENCE [LARGE SCALE GENOMIC DNA]</scope>
    <source>
        <strain evidence="8 9">Seoho-28</strain>
    </source>
</reference>
<gene>
    <name evidence="8" type="ORF">C7Y72_17020</name>
</gene>
<dbReference type="GO" id="GO:0006352">
    <property type="term" value="P:DNA-templated transcription initiation"/>
    <property type="evidence" value="ECO:0007669"/>
    <property type="project" value="InterPro"/>
</dbReference>
<dbReference type="InterPro" id="IPR013249">
    <property type="entry name" value="RNA_pol_sigma70_r4_t2"/>
</dbReference>
<dbReference type="InterPro" id="IPR014284">
    <property type="entry name" value="RNA_pol_sigma-70_dom"/>
</dbReference>
<dbReference type="GO" id="GO:0003677">
    <property type="term" value="F:DNA binding"/>
    <property type="evidence" value="ECO:0007669"/>
    <property type="project" value="UniProtKB-KW"/>
</dbReference>
<evidence type="ECO:0000256" key="4">
    <source>
        <dbReference type="ARBA" id="ARBA00023125"/>
    </source>
</evidence>
<evidence type="ECO:0000256" key="3">
    <source>
        <dbReference type="ARBA" id="ARBA00023082"/>
    </source>
</evidence>
<dbReference type="CDD" id="cd06171">
    <property type="entry name" value="Sigma70_r4"/>
    <property type="match status" value="1"/>
</dbReference>
<dbReference type="InterPro" id="IPR039425">
    <property type="entry name" value="RNA_pol_sigma-70-like"/>
</dbReference>
<organism evidence="8 9">
    <name type="scientific">Paraconexibacter algicola</name>
    <dbReference type="NCBI Taxonomy" id="2133960"/>
    <lineage>
        <taxon>Bacteria</taxon>
        <taxon>Bacillati</taxon>
        <taxon>Actinomycetota</taxon>
        <taxon>Thermoleophilia</taxon>
        <taxon>Solirubrobacterales</taxon>
        <taxon>Paraconexibacteraceae</taxon>
        <taxon>Paraconexibacter</taxon>
    </lineage>
</organism>
<keyword evidence="4" id="KW-0238">DNA-binding</keyword>
<dbReference type="SUPFAM" id="SSF88659">
    <property type="entry name" value="Sigma3 and sigma4 domains of RNA polymerase sigma factors"/>
    <property type="match status" value="1"/>
</dbReference>
<dbReference type="EMBL" id="PYYB01000003">
    <property type="protein sequence ID" value="PTL55364.1"/>
    <property type="molecule type" value="Genomic_DNA"/>
</dbReference>
<comment type="caution">
    <text evidence="8">The sequence shown here is derived from an EMBL/GenBank/DDBJ whole genome shotgun (WGS) entry which is preliminary data.</text>
</comment>
<dbReference type="AlphaFoldDB" id="A0A2T4UCZ2"/>
<keyword evidence="9" id="KW-1185">Reference proteome</keyword>
<evidence type="ECO:0000256" key="5">
    <source>
        <dbReference type="ARBA" id="ARBA00023163"/>
    </source>
</evidence>
<sequence>MDPASGNDTSAVLLRGDARDFARFYRRHEDAVLSFFLRRTGSSELAADLTAETFARALEGRQRFDPALGDVGSWLFGIARNLLALSLKRGRVDDETRRRLQMEPLVLDDGALARIDELSETAAIEALGELPEDQRRAVTGRVLQELSYDDLAEELRCSESVVRQRVSRGLRALRQRLETDR</sequence>
<keyword evidence="2" id="KW-0805">Transcription regulation</keyword>
<accession>A0A2T4UCZ2</accession>
<dbReference type="Gene3D" id="1.10.1740.10">
    <property type="match status" value="1"/>
</dbReference>
<dbReference type="InterPro" id="IPR013324">
    <property type="entry name" value="RNA_pol_sigma_r3/r4-like"/>
</dbReference>
<dbReference type="InterPro" id="IPR013325">
    <property type="entry name" value="RNA_pol_sigma_r2"/>
</dbReference>
<keyword evidence="5" id="KW-0804">Transcription</keyword>
<dbReference type="Pfam" id="PF04542">
    <property type="entry name" value="Sigma70_r2"/>
    <property type="match status" value="1"/>
</dbReference>
<dbReference type="InterPro" id="IPR007627">
    <property type="entry name" value="RNA_pol_sigma70_r2"/>
</dbReference>
<keyword evidence="3" id="KW-0731">Sigma factor</keyword>
<dbReference type="SUPFAM" id="SSF88946">
    <property type="entry name" value="Sigma2 domain of RNA polymerase sigma factors"/>
    <property type="match status" value="1"/>
</dbReference>
<evidence type="ECO:0000256" key="1">
    <source>
        <dbReference type="ARBA" id="ARBA00010641"/>
    </source>
</evidence>
<dbReference type="PANTHER" id="PTHR43133">
    <property type="entry name" value="RNA POLYMERASE ECF-TYPE SIGMA FACTO"/>
    <property type="match status" value="1"/>
</dbReference>
<dbReference type="OrthoDB" id="5244107at2"/>
<comment type="similarity">
    <text evidence="1">Belongs to the sigma-70 factor family. ECF subfamily.</text>
</comment>
<evidence type="ECO:0000313" key="9">
    <source>
        <dbReference type="Proteomes" id="UP000240739"/>
    </source>
</evidence>
<dbReference type="GO" id="GO:0016987">
    <property type="term" value="F:sigma factor activity"/>
    <property type="evidence" value="ECO:0007669"/>
    <property type="project" value="UniProtKB-KW"/>
</dbReference>
<evidence type="ECO:0000259" key="6">
    <source>
        <dbReference type="Pfam" id="PF04542"/>
    </source>
</evidence>
<dbReference type="NCBIfam" id="TIGR02937">
    <property type="entry name" value="sigma70-ECF"/>
    <property type="match status" value="1"/>
</dbReference>
<dbReference type="Gene3D" id="1.10.10.10">
    <property type="entry name" value="Winged helix-like DNA-binding domain superfamily/Winged helix DNA-binding domain"/>
    <property type="match status" value="1"/>
</dbReference>
<feature type="domain" description="RNA polymerase sigma-70 region 2" evidence="6">
    <location>
        <begin position="24"/>
        <end position="84"/>
    </location>
</feature>
<feature type="domain" description="RNA polymerase sigma factor 70 region 4 type 2" evidence="7">
    <location>
        <begin position="124"/>
        <end position="173"/>
    </location>
</feature>
<dbReference type="Proteomes" id="UP000240739">
    <property type="component" value="Unassembled WGS sequence"/>
</dbReference>
<dbReference type="PANTHER" id="PTHR43133:SF8">
    <property type="entry name" value="RNA POLYMERASE SIGMA FACTOR HI_1459-RELATED"/>
    <property type="match status" value="1"/>
</dbReference>
<dbReference type="InterPro" id="IPR036388">
    <property type="entry name" value="WH-like_DNA-bd_sf"/>
</dbReference>